<comment type="catalytic activity">
    <reaction evidence="13 14">
        <text>2'-deoxyribonucleotide-(2'-deoxyribose 5'-phosphate)-2'-deoxyribonucleotide-DNA = a 3'-end 2'-deoxyribonucleotide-(2,3-dehydro-2,3-deoxyribose 5'-phosphate)-DNA + a 5'-end 5'-phospho-2'-deoxyribonucleoside-DNA + H(+)</text>
        <dbReference type="Rhea" id="RHEA:66592"/>
        <dbReference type="Rhea" id="RHEA-COMP:13180"/>
        <dbReference type="Rhea" id="RHEA-COMP:16897"/>
        <dbReference type="Rhea" id="RHEA-COMP:17067"/>
        <dbReference type="ChEBI" id="CHEBI:15378"/>
        <dbReference type="ChEBI" id="CHEBI:136412"/>
        <dbReference type="ChEBI" id="CHEBI:157695"/>
        <dbReference type="ChEBI" id="CHEBI:167181"/>
        <dbReference type="EC" id="4.2.99.18"/>
    </reaction>
</comment>
<keyword evidence="14" id="KW-0496">Mitochondrion</keyword>
<feature type="domain" description="HhH-GPD" evidence="16">
    <location>
        <begin position="141"/>
        <end position="294"/>
    </location>
</feature>
<dbReference type="PANTHER" id="PTHR43286:SF1">
    <property type="entry name" value="ENDONUCLEASE III-LIKE PROTEIN 1"/>
    <property type="match status" value="1"/>
</dbReference>
<keyword evidence="9" id="KW-0411">Iron-sulfur</keyword>
<dbReference type="Proteomes" id="UP000789342">
    <property type="component" value="Unassembled WGS sequence"/>
</dbReference>
<dbReference type="GO" id="GO:0051539">
    <property type="term" value="F:4 iron, 4 sulfur cluster binding"/>
    <property type="evidence" value="ECO:0007669"/>
    <property type="project" value="UniProtKB-KW"/>
</dbReference>
<keyword evidence="4" id="KW-0479">Metal-binding</keyword>
<dbReference type="GO" id="GO:0046872">
    <property type="term" value="F:metal ion binding"/>
    <property type="evidence" value="ECO:0007669"/>
    <property type="project" value="UniProtKB-KW"/>
</dbReference>
<gene>
    <name evidence="14" type="primary">NTH1</name>
    <name evidence="17" type="ORF">AMORRO_LOCUS1319</name>
</gene>
<dbReference type="InterPro" id="IPR011257">
    <property type="entry name" value="DNA_glycosylase"/>
</dbReference>
<dbReference type="SUPFAM" id="SSF48150">
    <property type="entry name" value="DNA-glycosylase"/>
    <property type="match status" value="1"/>
</dbReference>
<feature type="region of interest" description="Disordered" evidence="15">
    <location>
        <begin position="1"/>
        <end position="23"/>
    </location>
</feature>
<evidence type="ECO:0000256" key="11">
    <source>
        <dbReference type="ARBA" id="ARBA00023239"/>
    </source>
</evidence>
<dbReference type="EMBL" id="CAJVPV010000489">
    <property type="protein sequence ID" value="CAG8459359.1"/>
    <property type="molecule type" value="Genomic_DNA"/>
</dbReference>
<comment type="caution">
    <text evidence="14">Lacks conserved residue(s) required for the propagation of feature annotation.</text>
</comment>
<dbReference type="Pfam" id="PF00633">
    <property type="entry name" value="HHH"/>
    <property type="match status" value="1"/>
</dbReference>
<dbReference type="GO" id="GO:0000703">
    <property type="term" value="F:oxidized pyrimidine nucleobase lesion DNA N-glycosylase activity"/>
    <property type="evidence" value="ECO:0007669"/>
    <property type="project" value="UniProtKB-UniRule"/>
</dbReference>
<evidence type="ECO:0000313" key="17">
    <source>
        <dbReference type="EMBL" id="CAG8459359.1"/>
    </source>
</evidence>
<dbReference type="EC" id="3.2.2.-" evidence="14"/>
<dbReference type="GO" id="GO:0005739">
    <property type="term" value="C:mitochondrion"/>
    <property type="evidence" value="ECO:0007669"/>
    <property type="project" value="UniProtKB-SubCell"/>
</dbReference>
<dbReference type="Gene3D" id="1.10.340.30">
    <property type="entry name" value="Hypothetical protein, domain 2"/>
    <property type="match status" value="1"/>
</dbReference>
<comment type="function">
    <text evidence="14">Bifunctional DNA N-glycosylase with associated apurinic/apyrimidinic (AP) lyase function that catalyzes the first step in base excision repair (BER), the primary repair pathway for the repair of oxidative DNA damage. The DNA N-glycosylase activity releases the damaged DNA base from DNA by cleaving the N-glycosidic bond, leaving an AP site. The AP lyase activity cleaves the phosphodiester bond 3' to the AP site by a beta-elimination. Primarily recognizes and repairs oxidative base damage of pyrimidines.</text>
</comment>
<evidence type="ECO:0000256" key="7">
    <source>
        <dbReference type="ARBA" id="ARBA00022946"/>
    </source>
</evidence>
<dbReference type="InterPro" id="IPR003265">
    <property type="entry name" value="HhH-GPD_domain"/>
</dbReference>
<dbReference type="GO" id="GO:0003677">
    <property type="term" value="F:DNA binding"/>
    <property type="evidence" value="ECO:0007669"/>
    <property type="project" value="UniProtKB-UniRule"/>
</dbReference>
<dbReference type="EC" id="4.2.99.18" evidence="14"/>
<feature type="compositionally biased region" description="Polar residues" evidence="15">
    <location>
        <begin position="10"/>
        <end position="23"/>
    </location>
</feature>
<keyword evidence="8" id="KW-0408">Iron</keyword>
<evidence type="ECO:0000256" key="14">
    <source>
        <dbReference type="HAMAP-Rule" id="MF_03183"/>
    </source>
</evidence>
<evidence type="ECO:0000256" key="10">
    <source>
        <dbReference type="ARBA" id="ARBA00023204"/>
    </source>
</evidence>
<name>A0A9N8VQZ5_9GLOM</name>
<keyword evidence="10 14" id="KW-0234">DNA repair</keyword>
<keyword evidence="7" id="KW-0809">Transit peptide</keyword>
<evidence type="ECO:0000256" key="6">
    <source>
        <dbReference type="ARBA" id="ARBA00022801"/>
    </source>
</evidence>
<comment type="subcellular location">
    <subcellularLocation>
        <location evidence="14">Nucleus</location>
    </subcellularLocation>
    <subcellularLocation>
        <location evidence="14">Mitochondrion</location>
    </subcellularLocation>
</comment>
<dbReference type="FunFam" id="1.10.340.30:FF:000005">
    <property type="entry name" value="Endonuclease III-like protein 1"/>
    <property type="match status" value="1"/>
</dbReference>
<protein>
    <recommendedName>
        <fullName evidence="14">Endonuclease III homolog</fullName>
        <ecNumber evidence="14">3.2.2.-</ecNumber>
        <ecNumber evidence="14">4.2.99.18</ecNumber>
    </recommendedName>
    <alternativeName>
        <fullName evidence="14">Bifunctional DNA N-glycosylase/DNA-(apurinic or apyrimidinic site) lyase</fullName>
        <shortName evidence="14">DNA glycosylase/AP lyase</shortName>
    </alternativeName>
</protein>
<dbReference type="CDD" id="cd00056">
    <property type="entry name" value="ENDO3c"/>
    <property type="match status" value="1"/>
</dbReference>
<evidence type="ECO:0000256" key="1">
    <source>
        <dbReference type="ARBA" id="ARBA00001966"/>
    </source>
</evidence>
<dbReference type="InterPro" id="IPR000445">
    <property type="entry name" value="HhH_motif"/>
</dbReference>
<keyword evidence="5 14" id="KW-0227">DNA damage</keyword>
<dbReference type="FunFam" id="1.10.1670.10:FF:000003">
    <property type="entry name" value="Endonuclease III homolog"/>
    <property type="match status" value="1"/>
</dbReference>
<keyword evidence="14" id="KW-0539">Nucleus</keyword>
<dbReference type="GO" id="GO:0140078">
    <property type="term" value="F:class I DNA-(apurinic or apyrimidinic site) endonuclease activity"/>
    <property type="evidence" value="ECO:0007669"/>
    <property type="project" value="UniProtKB-EC"/>
</dbReference>
<keyword evidence="12 14" id="KW-0326">Glycosidase</keyword>
<dbReference type="SMART" id="SM00478">
    <property type="entry name" value="ENDO3c"/>
    <property type="match status" value="1"/>
</dbReference>
<keyword evidence="18" id="KW-1185">Reference proteome</keyword>
<dbReference type="GO" id="GO:0006289">
    <property type="term" value="P:nucleotide-excision repair"/>
    <property type="evidence" value="ECO:0007669"/>
    <property type="project" value="TreeGrafter"/>
</dbReference>
<evidence type="ECO:0000256" key="2">
    <source>
        <dbReference type="ARBA" id="ARBA00008343"/>
    </source>
</evidence>
<evidence type="ECO:0000256" key="12">
    <source>
        <dbReference type="ARBA" id="ARBA00023295"/>
    </source>
</evidence>
<evidence type="ECO:0000256" key="5">
    <source>
        <dbReference type="ARBA" id="ARBA00022763"/>
    </source>
</evidence>
<evidence type="ECO:0000256" key="15">
    <source>
        <dbReference type="SAM" id="MobiDB-lite"/>
    </source>
</evidence>
<proteinExistence type="inferred from homology"/>
<evidence type="ECO:0000256" key="9">
    <source>
        <dbReference type="ARBA" id="ARBA00023014"/>
    </source>
</evidence>
<dbReference type="OrthoDB" id="2099276at2759"/>
<dbReference type="GO" id="GO:0005634">
    <property type="term" value="C:nucleus"/>
    <property type="evidence" value="ECO:0007669"/>
    <property type="project" value="UniProtKB-SubCell"/>
</dbReference>
<comment type="similarity">
    <text evidence="2 14">Belongs to the Nth/MutY family.</text>
</comment>
<dbReference type="PROSITE" id="PS01155">
    <property type="entry name" value="ENDONUCLEASE_III_2"/>
    <property type="match status" value="1"/>
</dbReference>
<dbReference type="Gene3D" id="1.10.1670.10">
    <property type="entry name" value="Helix-hairpin-Helix base-excision DNA repair enzymes (C-terminal)"/>
    <property type="match status" value="1"/>
</dbReference>
<keyword evidence="11 14" id="KW-0456">Lyase</keyword>
<organism evidence="17 18">
    <name type="scientific">Acaulospora morrowiae</name>
    <dbReference type="NCBI Taxonomy" id="94023"/>
    <lineage>
        <taxon>Eukaryota</taxon>
        <taxon>Fungi</taxon>
        <taxon>Fungi incertae sedis</taxon>
        <taxon>Mucoromycota</taxon>
        <taxon>Glomeromycotina</taxon>
        <taxon>Glomeromycetes</taxon>
        <taxon>Diversisporales</taxon>
        <taxon>Acaulosporaceae</taxon>
        <taxon>Acaulospora</taxon>
    </lineage>
</organism>
<accession>A0A9N8VQZ5</accession>
<keyword evidence="6 14" id="KW-0378">Hydrolase</keyword>
<dbReference type="PANTHER" id="PTHR43286">
    <property type="entry name" value="ENDONUCLEASE III-LIKE PROTEIN 1"/>
    <property type="match status" value="1"/>
</dbReference>
<evidence type="ECO:0000256" key="8">
    <source>
        <dbReference type="ARBA" id="ARBA00023004"/>
    </source>
</evidence>
<reference evidence="17" key="1">
    <citation type="submission" date="2021-06" db="EMBL/GenBank/DDBJ databases">
        <authorList>
            <person name="Kallberg Y."/>
            <person name="Tangrot J."/>
            <person name="Rosling A."/>
        </authorList>
    </citation>
    <scope>NUCLEOTIDE SEQUENCE</scope>
    <source>
        <strain evidence="17">CL551</strain>
    </source>
</reference>
<dbReference type="AlphaFoldDB" id="A0A9N8VQZ5"/>
<dbReference type="HAMAP" id="MF_03183">
    <property type="entry name" value="Endonuclease_III_Nth"/>
    <property type="match status" value="1"/>
</dbReference>
<dbReference type="Pfam" id="PF00730">
    <property type="entry name" value="HhH-GPD"/>
    <property type="match status" value="1"/>
</dbReference>
<keyword evidence="3" id="KW-0004">4Fe-4S</keyword>
<dbReference type="SMART" id="SM00525">
    <property type="entry name" value="FES"/>
    <property type="match status" value="1"/>
</dbReference>
<comment type="cofactor">
    <cofactor evidence="1">
        <name>[4Fe-4S] cluster</name>
        <dbReference type="ChEBI" id="CHEBI:49883"/>
    </cofactor>
</comment>
<evidence type="ECO:0000313" key="18">
    <source>
        <dbReference type="Proteomes" id="UP000789342"/>
    </source>
</evidence>
<evidence type="ECO:0000256" key="13">
    <source>
        <dbReference type="ARBA" id="ARBA00044632"/>
    </source>
</evidence>
<evidence type="ECO:0000256" key="3">
    <source>
        <dbReference type="ARBA" id="ARBA00022485"/>
    </source>
</evidence>
<comment type="caution">
    <text evidence="17">The sequence shown here is derived from an EMBL/GenBank/DDBJ whole genome shotgun (WGS) entry which is preliminary data.</text>
</comment>
<dbReference type="InterPro" id="IPR023170">
    <property type="entry name" value="HhH_base_excis_C"/>
</dbReference>
<dbReference type="GO" id="GO:0006285">
    <property type="term" value="P:base-excision repair, AP site formation"/>
    <property type="evidence" value="ECO:0007669"/>
    <property type="project" value="UniProtKB-UniRule"/>
</dbReference>
<sequence>MPKTRKASLEFTSQSLSDTSSKNFGTRLQTANARNSRLNKEVSPYFPTEGEVDESIARQTLTEAAVINSSSKKTVKTNVSITQKSTKPPTNWEEVYQSIKEYRKTLVAPVDVMGCERLAEEPSKEITPQTSRFQSLVALMLSSQTKDQVTAAAIHELRQKLSGGLNLKSVLQADEEYLDQCISKVGFHRKKAKYMKQVAEICQDKYSGDIPNTVEELMKLPGVGPKMAYLCMNSAWKQNEGIGVDVHVHRITNRLGWCKTEKAGPEGTRQALESWLPRNLWQEINPMLVGFGQTTCLPRMPKCTECPVKDKCPSSGKKS</sequence>
<dbReference type="InterPro" id="IPR030841">
    <property type="entry name" value="NTH1"/>
</dbReference>
<evidence type="ECO:0000256" key="4">
    <source>
        <dbReference type="ARBA" id="ARBA00022723"/>
    </source>
</evidence>
<dbReference type="InterPro" id="IPR004036">
    <property type="entry name" value="Endonuclease-III-like_CS2"/>
</dbReference>
<evidence type="ECO:0000259" key="16">
    <source>
        <dbReference type="SMART" id="SM00478"/>
    </source>
</evidence>
<dbReference type="InterPro" id="IPR003651">
    <property type="entry name" value="Endonuclease3_FeS-loop_motif"/>
</dbReference>